<comment type="caution">
    <text evidence="3">The sequence shown here is derived from an EMBL/GenBank/DDBJ whole genome shotgun (WGS) entry which is preliminary data.</text>
</comment>
<protein>
    <recommendedName>
        <fullName evidence="2">Zona occludens toxin N-terminal domain-containing protein</fullName>
    </recommendedName>
</protein>
<dbReference type="AlphaFoldDB" id="A0A750HM75"/>
<feature type="compositionally biased region" description="Low complexity" evidence="1">
    <location>
        <begin position="302"/>
        <end position="317"/>
    </location>
</feature>
<accession>A0A750HM75</accession>
<dbReference type="Gene3D" id="3.40.50.300">
    <property type="entry name" value="P-loop containing nucleotide triphosphate hydrolases"/>
    <property type="match status" value="1"/>
</dbReference>
<evidence type="ECO:0000256" key="1">
    <source>
        <dbReference type="SAM" id="MobiDB-lite"/>
    </source>
</evidence>
<name>A0A750HM75_SALER</name>
<feature type="domain" description="Zona occludens toxin N-terminal" evidence="2">
    <location>
        <begin position="3"/>
        <end position="161"/>
    </location>
</feature>
<organism evidence="3">
    <name type="scientific">Salmonella enterica</name>
    <name type="common">Salmonella choleraesuis</name>
    <dbReference type="NCBI Taxonomy" id="28901"/>
    <lineage>
        <taxon>Bacteria</taxon>
        <taxon>Pseudomonadati</taxon>
        <taxon>Pseudomonadota</taxon>
        <taxon>Gammaproteobacteria</taxon>
        <taxon>Enterobacterales</taxon>
        <taxon>Enterobacteriaceae</taxon>
        <taxon>Salmonella</taxon>
    </lineage>
</organism>
<dbReference type="Pfam" id="PF05707">
    <property type="entry name" value="Zot"/>
    <property type="match status" value="1"/>
</dbReference>
<gene>
    <name evidence="3" type="ORF">G9F11_002844</name>
</gene>
<dbReference type="InterPro" id="IPR008900">
    <property type="entry name" value="Zot_N"/>
</dbReference>
<evidence type="ECO:0000259" key="2">
    <source>
        <dbReference type="Pfam" id="PF05707"/>
    </source>
</evidence>
<reference evidence="3" key="1">
    <citation type="journal article" date="2018" name="Genome Biol.">
        <title>SKESA: strategic k-mer extension for scrupulous assemblies.</title>
        <authorList>
            <person name="Souvorov A."/>
            <person name="Agarwala R."/>
            <person name="Lipman D.J."/>
        </authorList>
    </citation>
    <scope>NUCLEOTIDE SEQUENCE</scope>
    <source>
        <strain evidence="3">MA.CK_93/00001031</strain>
    </source>
</reference>
<feature type="region of interest" description="Disordered" evidence="1">
    <location>
        <begin position="302"/>
        <end position="330"/>
    </location>
</feature>
<dbReference type="InterPro" id="IPR027417">
    <property type="entry name" value="P-loop_NTPase"/>
</dbReference>
<evidence type="ECO:0000313" key="3">
    <source>
        <dbReference type="EMBL" id="HAF6260221.1"/>
    </source>
</evidence>
<proteinExistence type="predicted"/>
<reference evidence="3" key="2">
    <citation type="submission" date="2020-02" db="EMBL/GenBank/DDBJ databases">
        <authorList>
            <consortium name="NCBI Pathogen Detection Project"/>
        </authorList>
    </citation>
    <scope>NUCLEOTIDE SEQUENCE</scope>
    <source>
        <strain evidence="3">MA.CK_93/00001031</strain>
    </source>
</reference>
<dbReference type="EMBL" id="DAAVPY010000006">
    <property type="protein sequence ID" value="HAF6260221.1"/>
    <property type="molecule type" value="Genomic_DNA"/>
</dbReference>
<sequence>MTVKWVTGKLGAGKGLYCDYEMVKYYREGRRVVTNYPVDTHLLGPDSDNPVMVLPSHPRPQDLQALGRGCPDEEKEKFGAIFLDEAGTWLNSRTYGDKSRLALIDWFIHSRHLGWDVFIIVQNEEMIDKQIALATGEVLVVCKRSDRAQGVFRKLFKKLTSGKASANGSSSQKKQSGLFRHRVIVETYFQRKSVRDKPFDKFSFFADWYFGIHDTNHIFEDGYESLTINGQLRRCDMRCMYSLLPGRTITQWYHANDPVVRKPVISKRRLLTVMFFGSGTFLSWYFLVAHKQPDATALQVQPASSSSSVTPPASGASGTTAQAVPSPPPLSTQWRLTGYLKSGTGLPRYVIRDNAGNVRYIASARPWDGVYSEILVDGERVTFWTGTDRAPGSQGGGESPLSTAAAPVLSALGMGDASH</sequence>